<dbReference type="eggNOG" id="COG2227">
    <property type="taxonomic scope" value="Bacteria"/>
</dbReference>
<dbReference type="PANTHER" id="PTHR43861">
    <property type="entry name" value="TRANS-ACONITATE 2-METHYLTRANSFERASE-RELATED"/>
    <property type="match status" value="1"/>
</dbReference>
<dbReference type="STRING" id="545619.SAMN04489860_0156"/>
<dbReference type="EMBL" id="LT629776">
    <property type="protein sequence ID" value="SDR82587.1"/>
    <property type="molecule type" value="Genomic_DNA"/>
</dbReference>
<dbReference type="Pfam" id="PF13649">
    <property type="entry name" value="Methyltransf_25"/>
    <property type="match status" value="1"/>
</dbReference>
<dbReference type="GO" id="GO:0008168">
    <property type="term" value="F:methyltransferase activity"/>
    <property type="evidence" value="ECO:0007669"/>
    <property type="project" value="UniProtKB-KW"/>
</dbReference>
<protein>
    <submittedName>
        <fullName evidence="3">Thiopurine S-methyltransferase (TPMT)</fullName>
    </submittedName>
</protein>
<keyword evidence="1 3" id="KW-0808">Transferase</keyword>
<dbReference type="CDD" id="cd02440">
    <property type="entry name" value="AdoMet_MTases"/>
    <property type="match status" value="1"/>
</dbReference>
<dbReference type="InterPro" id="IPR029063">
    <property type="entry name" value="SAM-dependent_MTases_sf"/>
</dbReference>
<keyword evidence="3" id="KW-0489">Methyltransferase</keyword>
<dbReference type="InterPro" id="IPR041698">
    <property type="entry name" value="Methyltransf_25"/>
</dbReference>
<dbReference type="AlphaFoldDB" id="A0A1H1M7I7"/>
<dbReference type="GO" id="GO:0032259">
    <property type="term" value="P:methylation"/>
    <property type="evidence" value="ECO:0007669"/>
    <property type="project" value="UniProtKB-KW"/>
</dbReference>
<dbReference type="PANTHER" id="PTHR43861:SF3">
    <property type="entry name" value="PUTATIVE (AFU_ORTHOLOGUE AFUA_2G14390)-RELATED"/>
    <property type="match status" value="1"/>
</dbReference>
<evidence type="ECO:0000313" key="3">
    <source>
        <dbReference type="EMBL" id="SDR82587.1"/>
    </source>
</evidence>
<proteinExistence type="predicted"/>
<evidence type="ECO:0000259" key="2">
    <source>
        <dbReference type="Pfam" id="PF13649"/>
    </source>
</evidence>
<dbReference type="Gene3D" id="3.40.50.150">
    <property type="entry name" value="Vaccinia Virus protein VP39"/>
    <property type="match status" value="1"/>
</dbReference>
<dbReference type="SUPFAM" id="SSF53335">
    <property type="entry name" value="S-adenosyl-L-methionine-dependent methyltransferases"/>
    <property type="match status" value="1"/>
</dbReference>
<name>A0A1H1M7I7_9CELL</name>
<feature type="domain" description="Methyltransferase" evidence="2">
    <location>
        <begin position="43"/>
        <end position="137"/>
    </location>
</feature>
<dbReference type="Proteomes" id="UP000185663">
    <property type="component" value="Chromosome I"/>
</dbReference>
<keyword evidence="4" id="KW-1185">Reference proteome</keyword>
<evidence type="ECO:0000256" key="1">
    <source>
        <dbReference type="ARBA" id="ARBA00022679"/>
    </source>
</evidence>
<dbReference type="RefSeq" id="WP_083371209.1">
    <property type="nucleotide sequence ID" value="NZ_LT629776.1"/>
</dbReference>
<accession>A0A1H1M7I7</accession>
<dbReference type="OrthoDB" id="9786503at2"/>
<gene>
    <name evidence="3" type="ORF">SAMN04489860_0156</name>
</gene>
<organism evidence="3 4">
    <name type="scientific">Paraoerskovia marina</name>
    <dbReference type="NCBI Taxonomy" id="545619"/>
    <lineage>
        <taxon>Bacteria</taxon>
        <taxon>Bacillati</taxon>
        <taxon>Actinomycetota</taxon>
        <taxon>Actinomycetes</taxon>
        <taxon>Micrococcales</taxon>
        <taxon>Cellulomonadaceae</taxon>
        <taxon>Paraoerskovia</taxon>
    </lineage>
</organism>
<evidence type="ECO:0000313" key="4">
    <source>
        <dbReference type="Proteomes" id="UP000185663"/>
    </source>
</evidence>
<sequence>MENPPHDAEFWDERYRSAPAVWSGRPNPRLVEHAGDLAPGRALDVGCGEGADVLWLAERGWQVTGVDLSQVALDRAAGHVAQAGPDVAARATWERVDLLEWSPSETYDLVNVQFMHLPTPTLRSVHRRLAAAVRPGGTLLIVGHHPSDREVGFERPRIAEMLFMPAAVAESLGTGWEIMTAAAAPREATNPDGEVVTIHDTVVRAVRR</sequence>
<reference evidence="3 4" key="1">
    <citation type="submission" date="2016-10" db="EMBL/GenBank/DDBJ databases">
        <authorList>
            <person name="de Groot N.N."/>
        </authorList>
    </citation>
    <scope>NUCLEOTIDE SEQUENCE [LARGE SCALE GENOMIC DNA]</scope>
    <source>
        <strain evidence="3 4">DSM 22126</strain>
    </source>
</reference>